<keyword evidence="2" id="KW-0472">Membrane</keyword>
<feature type="region of interest" description="Disordered" evidence="1">
    <location>
        <begin position="105"/>
        <end position="216"/>
    </location>
</feature>
<gene>
    <name evidence="3" type="ORF">BJ212DRAFT_1487091</name>
</gene>
<evidence type="ECO:0000256" key="2">
    <source>
        <dbReference type="SAM" id="Phobius"/>
    </source>
</evidence>
<keyword evidence="2" id="KW-1133">Transmembrane helix</keyword>
<comment type="caution">
    <text evidence="3">The sequence shown here is derived from an EMBL/GenBank/DDBJ whole genome shotgun (WGS) entry which is preliminary data.</text>
</comment>
<feature type="compositionally biased region" description="Basic and acidic residues" evidence="1">
    <location>
        <begin position="34"/>
        <end position="51"/>
    </location>
</feature>
<dbReference type="EMBL" id="JABBWG010000069">
    <property type="protein sequence ID" value="KAG1803225.1"/>
    <property type="molecule type" value="Genomic_DNA"/>
</dbReference>
<feature type="compositionally biased region" description="Pro residues" evidence="1">
    <location>
        <begin position="188"/>
        <end position="202"/>
    </location>
</feature>
<feature type="transmembrane region" description="Helical" evidence="2">
    <location>
        <begin position="336"/>
        <end position="359"/>
    </location>
</feature>
<keyword evidence="2" id="KW-0812">Transmembrane</keyword>
<protein>
    <submittedName>
        <fullName evidence="3">Uncharacterized protein</fullName>
    </submittedName>
</protein>
<evidence type="ECO:0000256" key="1">
    <source>
        <dbReference type="SAM" id="MobiDB-lite"/>
    </source>
</evidence>
<sequence>MAGPDDRFGFKPSSTDTQDSLEATQSIGHSSKKGVGESFKHDMREDRRLQDLDESNELENDADEQDRNGQPCEDEDGHWLTAGPLMMMKMCEATDTFDVLEHHQMKNGQHKAPSPTHLANTHPEQPPACLSVPHSKSPQHLPCSSAFHNLSPRQHSPTQSMISSSHKLPSSCKHSLSQSLHRHSAHPDPTPSPSQTPSPPPSSSQASSHSASPVQHTKSQHMSWQAFLQRAKVEMQLQAVLSYPLPVHQDAVLLAQEVLDAILWTYHMRKLKLNNAVAKLLKTGEYLWLLDSSEGKYTNFVSQVLKDAYLNFYYSNGKKALKLTDDFQHQIPVNGLILVAMVTKGVLSSVTIILALGVYDQ</sequence>
<feature type="compositionally biased region" description="Polar residues" evidence="1">
    <location>
        <begin position="12"/>
        <end position="29"/>
    </location>
</feature>
<dbReference type="OrthoDB" id="2679038at2759"/>
<dbReference type="AlphaFoldDB" id="A0A9P7DUE7"/>
<dbReference type="RefSeq" id="XP_041186486.1">
    <property type="nucleotide sequence ID" value="XM_041341231.1"/>
</dbReference>
<feature type="compositionally biased region" description="Polar residues" evidence="1">
    <location>
        <begin position="146"/>
        <end position="179"/>
    </location>
</feature>
<dbReference type="Proteomes" id="UP000807769">
    <property type="component" value="Unassembled WGS sequence"/>
</dbReference>
<evidence type="ECO:0000313" key="3">
    <source>
        <dbReference type="EMBL" id="KAG1803225.1"/>
    </source>
</evidence>
<name>A0A9P7DUE7_9AGAM</name>
<proteinExistence type="predicted"/>
<dbReference type="GeneID" id="64635247"/>
<feature type="compositionally biased region" description="Acidic residues" evidence="1">
    <location>
        <begin position="52"/>
        <end position="64"/>
    </location>
</feature>
<organism evidence="3 4">
    <name type="scientific">Suillus subaureus</name>
    <dbReference type="NCBI Taxonomy" id="48587"/>
    <lineage>
        <taxon>Eukaryota</taxon>
        <taxon>Fungi</taxon>
        <taxon>Dikarya</taxon>
        <taxon>Basidiomycota</taxon>
        <taxon>Agaricomycotina</taxon>
        <taxon>Agaricomycetes</taxon>
        <taxon>Agaricomycetidae</taxon>
        <taxon>Boletales</taxon>
        <taxon>Suillineae</taxon>
        <taxon>Suillaceae</taxon>
        <taxon>Suillus</taxon>
    </lineage>
</organism>
<keyword evidence="4" id="KW-1185">Reference proteome</keyword>
<evidence type="ECO:0000313" key="4">
    <source>
        <dbReference type="Proteomes" id="UP000807769"/>
    </source>
</evidence>
<feature type="region of interest" description="Disordered" evidence="1">
    <location>
        <begin position="1"/>
        <end position="79"/>
    </location>
</feature>
<feature type="compositionally biased region" description="Low complexity" evidence="1">
    <location>
        <begin position="203"/>
        <end position="213"/>
    </location>
</feature>
<accession>A0A9P7DUE7</accession>
<reference evidence="3" key="1">
    <citation type="journal article" date="2020" name="New Phytol.">
        <title>Comparative genomics reveals dynamic genome evolution in host specialist ectomycorrhizal fungi.</title>
        <authorList>
            <person name="Lofgren L.A."/>
            <person name="Nguyen N.H."/>
            <person name="Vilgalys R."/>
            <person name="Ruytinx J."/>
            <person name="Liao H.L."/>
            <person name="Branco S."/>
            <person name="Kuo A."/>
            <person name="LaButti K."/>
            <person name="Lipzen A."/>
            <person name="Andreopoulos W."/>
            <person name="Pangilinan J."/>
            <person name="Riley R."/>
            <person name="Hundley H."/>
            <person name="Na H."/>
            <person name="Barry K."/>
            <person name="Grigoriev I.V."/>
            <person name="Stajich J.E."/>
            <person name="Kennedy P.G."/>
        </authorList>
    </citation>
    <scope>NUCLEOTIDE SEQUENCE</scope>
    <source>
        <strain evidence="3">MN1</strain>
    </source>
</reference>